<dbReference type="Proteomes" id="UP000295281">
    <property type="component" value="Unassembled WGS sequence"/>
</dbReference>
<dbReference type="GO" id="GO:0046872">
    <property type="term" value="F:metal ion binding"/>
    <property type="evidence" value="ECO:0007669"/>
    <property type="project" value="UniProtKB-KW"/>
</dbReference>
<evidence type="ECO:0000256" key="5">
    <source>
        <dbReference type="RuleBase" id="RU000356"/>
    </source>
</evidence>
<reference evidence="8 9" key="1">
    <citation type="submission" date="2019-03" db="EMBL/GenBank/DDBJ databases">
        <title>Genomic Encyclopedia of Type Strains, Phase IV (KMG-IV): sequencing the most valuable type-strain genomes for metagenomic binning, comparative biology and taxonomic classification.</title>
        <authorList>
            <person name="Goeker M."/>
        </authorList>
    </citation>
    <scope>NUCLEOTIDE SEQUENCE [LARGE SCALE GENOMIC DNA]</scope>
    <source>
        <strain evidence="8 9">DSM 46770</strain>
    </source>
</reference>
<dbReference type="Pfam" id="PF00042">
    <property type="entry name" value="Globin"/>
    <property type="match status" value="1"/>
</dbReference>
<feature type="domain" description="Globin" evidence="7">
    <location>
        <begin position="10"/>
        <end position="145"/>
    </location>
</feature>
<dbReference type="PANTHER" id="PTHR43396">
    <property type="entry name" value="FLAVOHEMOPROTEIN"/>
    <property type="match status" value="1"/>
</dbReference>
<dbReference type="GO" id="GO:0019825">
    <property type="term" value="F:oxygen binding"/>
    <property type="evidence" value="ECO:0007669"/>
    <property type="project" value="InterPro"/>
</dbReference>
<feature type="region of interest" description="Disordered" evidence="6">
    <location>
        <begin position="146"/>
        <end position="167"/>
    </location>
</feature>
<dbReference type="Gene3D" id="1.10.490.10">
    <property type="entry name" value="Globins"/>
    <property type="match status" value="1"/>
</dbReference>
<evidence type="ECO:0000256" key="3">
    <source>
        <dbReference type="ARBA" id="ARBA00022723"/>
    </source>
</evidence>
<keyword evidence="4" id="KW-0408">Iron</keyword>
<keyword evidence="9" id="KW-1185">Reference proteome</keyword>
<name>A0A4R6UZT0_9ACTN</name>
<keyword evidence="2 5" id="KW-0561">Oxygen transport</keyword>
<dbReference type="InterPro" id="IPR000971">
    <property type="entry name" value="Globin"/>
</dbReference>
<feature type="compositionally biased region" description="Polar residues" evidence="6">
    <location>
        <begin position="158"/>
        <end position="167"/>
    </location>
</feature>
<dbReference type="OrthoDB" id="3213438at2"/>
<keyword evidence="1 5" id="KW-0349">Heme</keyword>
<sequence>MPPRPLAVLPHPAPEVVAAIQDTCAHLTEKPEILAERFYAHLFEMAPSVRGLFPDDMSDQTKRMAQILLQVVSHLDRPVQMQGYLGKLGRYHRDKWQLGPDDYPVVGRAMIKAVQELSPGWSSSFSSAWVLVYEWIAASMLAGAADPVPEQPGGHCPVTSSESARRR</sequence>
<dbReference type="InterPro" id="IPR012292">
    <property type="entry name" value="Globin/Proto"/>
</dbReference>
<evidence type="ECO:0000259" key="7">
    <source>
        <dbReference type="PROSITE" id="PS01033"/>
    </source>
</evidence>
<evidence type="ECO:0000256" key="6">
    <source>
        <dbReference type="SAM" id="MobiDB-lite"/>
    </source>
</evidence>
<keyword evidence="3" id="KW-0479">Metal-binding</keyword>
<dbReference type="InterPro" id="IPR009050">
    <property type="entry name" value="Globin-like_sf"/>
</dbReference>
<organism evidence="8 9">
    <name type="scientific">Actinorugispora endophytica</name>
    <dbReference type="NCBI Taxonomy" id="1605990"/>
    <lineage>
        <taxon>Bacteria</taxon>
        <taxon>Bacillati</taxon>
        <taxon>Actinomycetota</taxon>
        <taxon>Actinomycetes</taxon>
        <taxon>Streptosporangiales</taxon>
        <taxon>Nocardiopsidaceae</taxon>
        <taxon>Actinorugispora</taxon>
    </lineage>
</organism>
<dbReference type="GO" id="GO:0020037">
    <property type="term" value="F:heme binding"/>
    <property type="evidence" value="ECO:0007669"/>
    <property type="project" value="InterPro"/>
</dbReference>
<keyword evidence="5" id="KW-0813">Transport</keyword>
<protein>
    <submittedName>
        <fullName evidence="8">Hemoglobin-like flavoprotein</fullName>
    </submittedName>
</protein>
<comment type="caution">
    <text evidence="8">The sequence shown here is derived from an EMBL/GenBank/DDBJ whole genome shotgun (WGS) entry which is preliminary data.</text>
</comment>
<evidence type="ECO:0000256" key="1">
    <source>
        <dbReference type="ARBA" id="ARBA00022617"/>
    </source>
</evidence>
<dbReference type="CDD" id="cd19753">
    <property type="entry name" value="Mb-like_oxidoreductase"/>
    <property type="match status" value="1"/>
</dbReference>
<comment type="similarity">
    <text evidence="5">Belongs to the globin family.</text>
</comment>
<dbReference type="EMBL" id="SNYN01000005">
    <property type="protein sequence ID" value="TDQ53126.1"/>
    <property type="molecule type" value="Genomic_DNA"/>
</dbReference>
<dbReference type="PROSITE" id="PS01033">
    <property type="entry name" value="GLOBIN"/>
    <property type="match status" value="1"/>
</dbReference>
<dbReference type="GO" id="GO:0071500">
    <property type="term" value="P:cellular response to nitrosative stress"/>
    <property type="evidence" value="ECO:0007669"/>
    <property type="project" value="TreeGrafter"/>
</dbReference>
<evidence type="ECO:0000313" key="9">
    <source>
        <dbReference type="Proteomes" id="UP000295281"/>
    </source>
</evidence>
<dbReference type="GO" id="GO:0046210">
    <property type="term" value="P:nitric oxide catabolic process"/>
    <property type="evidence" value="ECO:0007669"/>
    <property type="project" value="TreeGrafter"/>
</dbReference>
<dbReference type="PANTHER" id="PTHR43396:SF3">
    <property type="entry name" value="FLAVOHEMOPROTEIN"/>
    <property type="match status" value="1"/>
</dbReference>
<evidence type="ECO:0000256" key="2">
    <source>
        <dbReference type="ARBA" id="ARBA00022621"/>
    </source>
</evidence>
<evidence type="ECO:0000313" key="8">
    <source>
        <dbReference type="EMBL" id="TDQ53126.1"/>
    </source>
</evidence>
<proteinExistence type="inferred from homology"/>
<evidence type="ECO:0000256" key="4">
    <source>
        <dbReference type="ARBA" id="ARBA00023004"/>
    </source>
</evidence>
<dbReference type="GO" id="GO:0005344">
    <property type="term" value="F:oxygen carrier activity"/>
    <property type="evidence" value="ECO:0007669"/>
    <property type="project" value="UniProtKB-KW"/>
</dbReference>
<dbReference type="SUPFAM" id="SSF46458">
    <property type="entry name" value="Globin-like"/>
    <property type="match status" value="1"/>
</dbReference>
<dbReference type="AlphaFoldDB" id="A0A4R6UZT0"/>
<gene>
    <name evidence="8" type="ORF">EV190_105248</name>
</gene>
<accession>A0A4R6UZT0</accession>
<dbReference type="GO" id="GO:0071949">
    <property type="term" value="F:FAD binding"/>
    <property type="evidence" value="ECO:0007669"/>
    <property type="project" value="TreeGrafter"/>
</dbReference>
<dbReference type="RefSeq" id="WP_133741220.1">
    <property type="nucleotide sequence ID" value="NZ_SNYN01000005.1"/>
</dbReference>
<dbReference type="GO" id="GO:0008941">
    <property type="term" value="F:nitric oxide dioxygenase NAD(P)H activity"/>
    <property type="evidence" value="ECO:0007669"/>
    <property type="project" value="TreeGrafter"/>
</dbReference>